<protein>
    <submittedName>
        <fullName evidence="2">Uncharacterized protein</fullName>
    </submittedName>
</protein>
<evidence type="ECO:0000256" key="1">
    <source>
        <dbReference type="SAM" id="MobiDB-lite"/>
    </source>
</evidence>
<evidence type="ECO:0000313" key="3">
    <source>
        <dbReference type="Proteomes" id="UP000693970"/>
    </source>
</evidence>
<accession>A0A9K3PFJ4</accession>
<feature type="compositionally biased region" description="Polar residues" evidence="1">
    <location>
        <begin position="1"/>
        <end position="22"/>
    </location>
</feature>
<dbReference type="AlphaFoldDB" id="A0A9K3PFJ4"/>
<proteinExistence type="predicted"/>
<reference evidence="2" key="1">
    <citation type="journal article" date="2021" name="Sci. Rep.">
        <title>Diploid genomic architecture of Nitzschia inconspicua, an elite biomass production diatom.</title>
        <authorList>
            <person name="Oliver A."/>
            <person name="Podell S."/>
            <person name="Pinowska A."/>
            <person name="Traller J.C."/>
            <person name="Smith S.R."/>
            <person name="McClure R."/>
            <person name="Beliaev A."/>
            <person name="Bohutskyi P."/>
            <person name="Hill E.A."/>
            <person name="Rabines A."/>
            <person name="Zheng H."/>
            <person name="Allen L.Z."/>
            <person name="Kuo A."/>
            <person name="Grigoriev I.V."/>
            <person name="Allen A.E."/>
            <person name="Hazlebeck D."/>
            <person name="Allen E.E."/>
        </authorList>
    </citation>
    <scope>NUCLEOTIDE SEQUENCE</scope>
    <source>
        <strain evidence="2">Hildebrandi</strain>
    </source>
</reference>
<evidence type="ECO:0000313" key="2">
    <source>
        <dbReference type="EMBL" id="KAG7345385.1"/>
    </source>
</evidence>
<gene>
    <name evidence="2" type="ORF">IV203_032916</name>
</gene>
<dbReference type="Proteomes" id="UP000693970">
    <property type="component" value="Unassembled WGS sequence"/>
</dbReference>
<feature type="region of interest" description="Disordered" evidence="1">
    <location>
        <begin position="1"/>
        <end position="76"/>
    </location>
</feature>
<name>A0A9K3PFJ4_9STRA</name>
<dbReference type="EMBL" id="JAGRRH010000022">
    <property type="protein sequence ID" value="KAG7345385.1"/>
    <property type="molecule type" value="Genomic_DNA"/>
</dbReference>
<sequence>MTMIPISTMNVSLPETSPSASSFKKPMPSENGKVLTSSQHKKRRGAGDLLRISRHKQKEQLSAAAPAEPKPQSKKVSFARTAKVKKVRSRQHYTDEERDNTWYSAEEYIAIKKRAVQTLRMMMADPSFRDNLEHTSRGLECRTKDAARTRKEFKAHSRELVLEEQENQREAGVHSPGRLRNSYYEMSMTAMRQARVFAQRDEEERVNEPLDYIIRVVKFENGLR</sequence>
<keyword evidence="3" id="KW-1185">Reference proteome</keyword>
<comment type="caution">
    <text evidence="2">The sequence shown here is derived from an EMBL/GenBank/DDBJ whole genome shotgun (WGS) entry which is preliminary data.</text>
</comment>
<organism evidence="2 3">
    <name type="scientific">Nitzschia inconspicua</name>
    <dbReference type="NCBI Taxonomy" id="303405"/>
    <lineage>
        <taxon>Eukaryota</taxon>
        <taxon>Sar</taxon>
        <taxon>Stramenopiles</taxon>
        <taxon>Ochrophyta</taxon>
        <taxon>Bacillariophyta</taxon>
        <taxon>Bacillariophyceae</taxon>
        <taxon>Bacillariophycidae</taxon>
        <taxon>Bacillariales</taxon>
        <taxon>Bacillariaceae</taxon>
        <taxon>Nitzschia</taxon>
    </lineage>
</organism>
<reference evidence="2" key="2">
    <citation type="submission" date="2021-04" db="EMBL/GenBank/DDBJ databases">
        <authorList>
            <person name="Podell S."/>
        </authorList>
    </citation>
    <scope>NUCLEOTIDE SEQUENCE</scope>
    <source>
        <strain evidence="2">Hildebrandi</strain>
    </source>
</reference>